<protein>
    <submittedName>
        <fullName evidence="1">Transcriptional regulator</fullName>
    </submittedName>
</protein>
<dbReference type="Gene3D" id="1.25.40.10">
    <property type="entry name" value="Tetratricopeptide repeat domain"/>
    <property type="match status" value="1"/>
</dbReference>
<reference evidence="1 2" key="1">
    <citation type="submission" date="2019-07" db="EMBL/GenBank/DDBJ databases">
        <authorList>
            <person name="Zhu P."/>
        </authorList>
    </citation>
    <scope>NUCLEOTIDE SEQUENCE [LARGE SCALE GENOMIC DNA]</scope>
    <source>
        <strain evidence="1 2">SSL-25</strain>
    </source>
</reference>
<dbReference type="KEGG" id="sqz:FQU76_19415"/>
<keyword evidence="2" id="KW-1185">Reference proteome</keyword>
<organism evidence="1 2">
    <name type="scientific">Streptomyces qinzhouensis</name>
    <dbReference type="NCBI Taxonomy" id="2599401"/>
    <lineage>
        <taxon>Bacteria</taxon>
        <taxon>Bacillati</taxon>
        <taxon>Actinomycetota</taxon>
        <taxon>Actinomycetes</taxon>
        <taxon>Kitasatosporales</taxon>
        <taxon>Streptomycetaceae</taxon>
        <taxon>Streptomyces</taxon>
    </lineage>
</organism>
<proteinExistence type="predicted"/>
<evidence type="ECO:0000313" key="1">
    <source>
        <dbReference type="EMBL" id="QDY78302.1"/>
    </source>
</evidence>
<dbReference type="EMBL" id="CP042266">
    <property type="protein sequence ID" value="QDY78302.1"/>
    <property type="molecule type" value="Genomic_DNA"/>
</dbReference>
<dbReference type="SUPFAM" id="SSF48452">
    <property type="entry name" value="TPR-like"/>
    <property type="match status" value="1"/>
</dbReference>
<gene>
    <name evidence="1" type="ORF">FQU76_19415</name>
</gene>
<sequence>MSIDGHHHLNHPLSYLLQREGWTADSYLVRLDAAHQRLGYGPIARDRKKVTRWTRHGVVPEIRTQVAMARLHGVPDDEIAARPWPEWLRLACVRNRHVLDAEWTPTVTMELLARVAAGGPMDRRGFLVVAGVSPILAGLGTAEPAVASTRGSRIGARVPALFEQSLAVLRRQDDQLGSGQVHASARAQLQLIITTLKGKSYTDTTGRRLYGAAAEAARICAWTAYDSGRQSLAEEYYVTALRAAASSGDAVTTANILGFWAVLRYATGDPRGGVDLVAEAVSQSRRIGSPKMDAMLYATRARAHSYAGEVRETRQSFGAAFEAFDRSRSHGAEAPDCVYWLTLGELHMKVGSCELTLGCPDKALEQFTQASGDLHINAALHEGFPRDAAIYLAREGQARVGLGDLDGAVDAGHRAIQHLGGVSSARGTSSLTDLRTQLANHGDVPLVRDFLEQTA</sequence>
<dbReference type="OrthoDB" id="3398540at2"/>
<dbReference type="AlphaFoldDB" id="A0A5B8IIQ8"/>
<name>A0A5B8IIQ8_9ACTN</name>
<accession>A0A5B8IIQ8</accession>
<dbReference type="RefSeq" id="WP_146481620.1">
    <property type="nucleotide sequence ID" value="NZ_CP042266.1"/>
</dbReference>
<dbReference type="InterPro" id="IPR011990">
    <property type="entry name" value="TPR-like_helical_dom_sf"/>
</dbReference>
<dbReference type="Proteomes" id="UP000320580">
    <property type="component" value="Chromosome"/>
</dbReference>
<evidence type="ECO:0000313" key="2">
    <source>
        <dbReference type="Proteomes" id="UP000320580"/>
    </source>
</evidence>